<evidence type="ECO:0000256" key="9">
    <source>
        <dbReference type="ARBA" id="ARBA00023136"/>
    </source>
</evidence>
<feature type="transmembrane region" description="Helical" evidence="10">
    <location>
        <begin position="1188"/>
        <end position="1212"/>
    </location>
</feature>
<keyword evidence="8 10" id="KW-1133">Transmembrane helix</keyword>
<dbReference type="InterPro" id="IPR026082">
    <property type="entry name" value="ABCA"/>
</dbReference>
<organism evidence="12 13">
    <name type="scientific">Plectus sambesii</name>
    <dbReference type="NCBI Taxonomy" id="2011161"/>
    <lineage>
        <taxon>Eukaryota</taxon>
        <taxon>Metazoa</taxon>
        <taxon>Ecdysozoa</taxon>
        <taxon>Nematoda</taxon>
        <taxon>Chromadorea</taxon>
        <taxon>Plectida</taxon>
        <taxon>Plectina</taxon>
        <taxon>Plectoidea</taxon>
        <taxon>Plectidae</taxon>
        <taxon>Plectus</taxon>
    </lineage>
</organism>
<feature type="transmembrane region" description="Helical" evidence="10">
    <location>
        <begin position="394"/>
        <end position="412"/>
    </location>
</feature>
<evidence type="ECO:0000256" key="4">
    <source>
        <dbReference type="ARBA" id="ARBA00022692"/>
    </source>
</evidence>
<dbReference type="Pfam" id="PF23321">
    <property type="entry name" value="R1_ABCA1"/>
    <property type="match status" value="1"/>
</dbReference>
<dbReference type="Pfam" id="PF12698">
    <property type="entry name" value="ABC2_membrane_3"/>
    <property type="match status" value="2"/>
</dbReference>
<accession>A0A914VUL8</accession>
<dbReference type="InterPro" id="IPR003439">
    <property type="entry name" value="ABC_transporter-like_ATP-bd"/>
</dbReference>
<dbReference type="InterPro" id="IPR017871">
    <property type="entry name" value="ABC_transporter-like_CS"/>
</dbReference>
<dbReference type="GO" id="GO:0016887">
    <property type="term" value="F:ATP hydrolysis activity"/>
    <property type="evidence" value="ECO:0007669"/>
    <property type="project" value="InterPro"/>
</dbReference>
<keyword evidence="7" id="KW-0067">ATP-binding</keyword>
<proteinExistence type="inferred from homology"/>
<feature type="transmembrane region" description="Helical" evidence="10">
    <location>
        <begin position="911"/>
        <end position="933"/>
    </location>
</feature>
<feature type="transmembrane region" description="Helical" evidence="10">
    <location>
        <begin position="360"/>
        <end position="382"/>
    </location>
</feature>
<keyword evidence="6" id="KW-0547">Nucleotide-binding</keyword>
<evidence type="ECO:0000256" key="8">
    <source>
        <dbReference type="ARBA" id="ARBA00022989"/>
    </source>
</evidence>
<evidence type="ECO:0000256" key="7">
    <source>
        <dbReference type="ARBA" id="ARBA00022840"/>
    </source>
</evidence>
<keyword evidence="9 10" id="KW-0472">Membrane</keyword>
<dbReference type="InterPro" id="IPR013525">
    <property type="entry name" value="ABC2_TM"/>
</dbReference>
<evidence type="ECO:0000256" key="10">
    <source>
        <dbReference type="SAM" id="Phobius"/>
    </source>
</evidence>
<name>A0A914VUL8_9BILA</name>
<keyword evidence="5" id="KW-0677">Repeat</keyword>
<feature type="transmembrane region" description="Helical" evidence="10">
    <location>
        <begin position="424"/>
        <end position="448"/>
    </location>
</feature>
<dbReference type="Pfam" id="PF00005">
    <property type="entry name" value="ABC_tran"/>
    <property type="match status" value="2"/>
</dbReference>
<dbReference type="InterPro" id="IPR056264">
    <property type="entry name" value="R2_ABCA1-4-like"/>
</dbReference>
<dbReference type="CDD" id="cd03263">
    <property type="entry name" value="ABC_subfamily_A"/>
    <property type="match status" value="2"/>
</dbReference>
<dbReference type="GO" id="GO:0005319">
    <property type="term" value="F:lipid transporter activity"/>
    <property type="evidence" value="ECO:0007669"/>
    <property type="project" value="TreeGrafter"/>
</dbReference>
<evidence type="ECO:0000256" key="6">
    <source>
        <dbReference type="ARBA" id="ARBA00022741"/>
    </source>
</evidence>
<feature type="transmembrane region" description="Helical" evidence="10">
    <location>
        <begin position="468"/>
        <end position="492"/>
    </location>
</feature>
<dbReference type="WBParaSite" id="PSAMB.scaffold241size62317.g3635.t1">
    <property type="protein sequence ID" value="PSAMB.scaffold241size62317.g3635.t1"/>
    <property type="gene ID" value="PSAMB.scaffold241size62317.g3635"/>
</dbReference>
<dbReference type="PROSITE" id="PS50893">
    <property type="entry name" value="ABC_TRANSPORTER_2"/>
    <property type="match status" value="2"/>
</dbReference>
<keyword evidence="3" id="KW-0813">Transport</keyword>
<feature type="domain" description="ABC transporter" evidence="11">
    <location>
        <begin position="1392"/>
        <end position="1627"/>
    </location>
</feature>
<dbReference type="FunFam" id="3.40.50.300:FF:001253">
    <property type="entry name" value="ATP-binding cassette protein subfamily A, member 10"/>
    <property type="match status" value="1"/>
</dbReference>
<evidence type="ECO:0000256" key="3">
    <source>
        <dbReference type="ARBA" id="ARBA00022448"/>
    </source>
</evidence>
<evidence type="ECO:0000259" key="11">
    <source>
        <dbReference type="PROSITE" id="PS50893"/>
    </source>
</evidence>
<dbReference type="Proteomes" id="UP000887566">
    <property type="component" value="Unplaced"/>
</dbReference>
<feature type="transmembrane region" description="Helical" evidence="10">
    <location>
        <begin position="20"/>
        <end position="38"/>
    </location>
</feature>
<feature type="transmembrane region" description="Helical" evidence="10">
    <location>
        <begin position="1285"/>
        <end position="1309"/>
    </location>
</feature>
<dbReference type="PANTHER" id="PTHR19229">
    <property type="entry name" value="ATP-BINDING CASSETTE TRANSPORTER SUBFAMILY A ABCA"/>
    <property type="match status" value="1"/>
</dbReference>
<protein>
    <submittedName>
        <fullName evidence="13">ABC transporter domain-containing protein</fullName>
    </submittedName>
</protein>
<dbReference type="InterPro" id="IPR027417">
    <property type="entry name" value="P-loop_NTPase"/>
</dbReference>
<dbReference type="GO" id="GO:0005524">
    <property type="term" value="F:ATP binding"/>
    <property type="evidence" value="ECO:0007669"/>
    <property type="project" value="UniProtKB-KW"/>
</dbReference>
<dbReference type="FunFam" id="3.40.50.300:FF:000335">
    <property type="entry name" value="ATP binding cassette subfamily A member 5"/>
    <property type="match status" value="1"/>
</dbReference>
<feature type="transmembrane region" description="Helical" evidence="10">
    <location>
        <begin position="1224"/>
        <end position="1248"/>
    </location>
</feature>
<feature type="transmembrane region" description="Helical" evidence="10">
    <location>
        <begin position="327"/>
        <end position="348"/>
    </location>
</feature>
<sequence>MGQLRALVWKNFQFVKRHPVITVFFYLMPILFSALLYTSSPKDRTFISACDHDHVVLFPSPPDRIIGSLLCSTAPLGGQCIDSTYAPPYEKIGKWFNSDGSLSCQGNSTTVSMAAICSPDNKDTSERTRVIRHFLKGKIVFYPDNDAAKSIMARMNTTLDLIGDLISPMHSNNSCFETLKNRTSSANDKASAITIAKEVSTAEKDSLWGVIEFQWLNTSNATVSIISQSDRRSSLSTLYLQSLLDSAIYHYITGTPMPVAIEQKLLPDSCHLDPSQYDTAFSNLQNTIVFGVFVIIIYFTADMCSEKNNGLLELLFINGVPRYKVKLSWIIFGGAMLLTVIVPLSIFLKFGAGVIMQSVSFSLLLLLLILFGAALLCLSLMVSSLMPNPEWANTFMSFSTLLAMYIPTWAQLLPDVGYTETGWIVRLACLLHPTVATLVSIGYIFAGTKHGETIDLFAMHSPIANDKFGGFTEGVIILLCQCVIYLILSWYFDHTAPSKYGLKLSWLFPCQPSYWRGTRSPEQVTTSYVVEKPPADVESLTEEKIAGISFVNLTKKFGKDKLAISHLTVDFYENEVTAFLGHNGAGKSTAMSMLTGMLTPTSGTAEIDRMDIRSDMDGVRRSLGFCPQYDIIYPALTAQEHVRFYGALKGMHRSDVDEFAASVFKLLGMDQPDQLNTVGQKLSGGMKRKLSVALAFLGSPKVIILDEPTSAIDPFSRRAIWDLILRHKAKSTILLSTHNMEEANILADRIAIINGGVLRCFGSPMYLKSRYGDGFSLIIAHGPNFHISTLEDRLNTILPLSVASSSQTETTCSIPLASARSPAMVDLFDLLEKEGKHWGITSFGISESTMEQVFLNVAADVCADEAGELHEERHGNSADVHFEAAGGLRLWSTQALANFIKRIHVVRRNRLSFLFQVLNPLILTVILFVTILATNPGNSASSIGEILNNKNEMLLNVWRSRYDYNSFFYEGLESEPFLKSVLRAGLGDRPQYPSETKCASTKQPDAIPLSNANYCGCDGCNASKPDFRFTPFNSRDRLLFVDHWNISQFILNNQPENLIGGFFVTNDSETHVLWSGMTQNGQKRTKAEEASFDMKSILLNAHTNLLLRTKNDEQSCKDAAPQITVYFEEASFSSNSLGSAQQIVTGILLATFSAVAFIMQTGNTLKFLTTERATGCKQLQYSMGLNKVIYWIANIFWDGGVYVLSILLMLALMTALQNIIQINVFFFFVVSLVFGVGMLLQTYILTFFFEEGRNAFPANYFSSQLLASLAVALEMVSLFSKLEALATIGTILSVFPSYFLTACLVQGYFRQVQGLSPWSILPLRLIPCIIFNMLAIGLITLLENGALGKLFCSAKNDKKYLQFVSPTEKAEQDPDVLAEEAAVLESDDRYILAVKQLSKTYTTFNKPSKQAVKGVSFGVEKGVCFGLAGLNGAGKTTLFQMLTGGIAPTSGDALFKQTSIFANRASVDKQVAYCPQENTLFDDLTPKEHLKLYASIRGIPAEQRRSIIDDLIAEVGLTPHQKKIAKDLSGGNKRKLNLALALLANPQLLFLDEMSTGMDPKARRAAWACLQSAMAKGCSAVLTSHSMEECEALCHRLTIMVNGELKCIGGIQYLKDKFGNNYSLKLRLVPSDSEVDRVRTLILNAYTNALIVEERPGFLEMKIASDGLQLSRLFALIHAVKQKHAVVDFSVTQTTLDHVFVNMVRDQS</sequence>
<evidence type="ECO:0000256" key="2">
    <source>
        <dbReference type="ARBA" id="ARBA00008869"/>
    </source>
</evidence>
<dbReference type="GO" id="GO:0140359">
    <property type="term" value="F:ABC-type transporter activity"/>
    <property type="evidence" value="ECO:0007669"/>
    <property type="project" value="InterPro"/>
</dbReference>
<dbReference type="GO" id="GO:0016020">
    <property type="term" value="C:membrane"/>
    <property type="evidence" value="ECO:0007669"/>
    <property type="project" value="UniProtKB-SubCell"/>
</dbReference>
<evidence type="ECO:0000256" key="5">
    <source>
        <dbReference type="ARBA" id="ARBA00022737"/>
    </source>
</evidence>
<dbReference type="PROSITE" id="PS00211">
    <property type="entry name" value="ABC_TRANSPORTER_1"/>
    <property type="match status" value="2"/>
</dbReference>
<dbReference type="Gene3D" id="3.40.50.300">
    <property type="entry name" value="P-loop containing nucleotide triphosphate hydrolases"/>
    <property type="match status" value="2"/>
</dbReference>
<keyword evidence="4 10" id="KW-0812">Transmembrane</keyword>
<evidence type="ECO:0000313" key="12">
    <source>
        <dbReference type="Proteomes" id="UP000887566"/>
    </source>
</evidence>
<dbReference type="SMART" id="SM00382">
    <property type="entry name" value="AAA"/>
    <property type="match status" value="2"/>
</dbReference>
<dbReference type="PANTHER" id="PTHR19229:SF36">
    <property type="entry name" value="ATP-BINDING CASSETTE SUB-FAMILY A MEMBER 2"/>
    <property type="match status" value="1"/>
</dbReference>
<feature type="transmembrane region" description="Helical" evidence="10">
    <location>
        <begin position="1321"/>
        <end position="1342"/>
    </location>
</feature>
<reference evidence="13" key="1">
    <citation type="submission" date="2022-11" db="UniProtKB">
        <authorList>
            <consortium name="WormBaseParasite"/>
        </authorList>
    </citation>
    <scope>IDENTIFICATION</scope>
</reference>
<evidence type="ECO:0000256" key="1">
    <source>
        <dbReference type="ARBA" id="ARBA00004141"/>
    </source>
</evidence>
<feature type="domain" description="ABC transporter" evidence="11">
    <location>
        <begin position="548"/>
        <end position="780"/>
    </location>
</feature>
<dbReference type="InterPro" id="IPR003593">
    <property type="entry name" value="AAA+_ATPase"/>
</dbReference>
<comment type="similarity">
    <text evidence="2">Belongs to the ABC transporter superfamily. ABCA family.</text>
</comment>
<keyword evidence="12" id="KW-1185">Reference proteome</keyword>
<evidence type="ECO:0000313" key="13">
    <source>
        <dbReference type="WBParaSite" id="PSAMB.scaffold241size62317.g3635.t1"/>
    </source>
</evidence>
<feature type="transmembrane region" description="Helical" evidence="10">
    <location>
        <begin position="284"/>
        <end position="301"/>
    </location>
</feature>
<dbReference type="SUPFAM" id="SSF52540">
    <property type="entry name" value="P-loop containing nucleoside triphosphate hydrolases"/>
    <property type="match status" value="2"/>
</dbReference>
<comment type="subcellular location">
    <subcellularLocation>
        <location evidence="1">Membrane</location>
        <topology evidence="1">Multi-pass membrane protein</topology>
    </subcellularLocation>
</comment>